<keyword evidence="4" id="KW-1185">Reference proteome</keyword>
<evidence type="ECO:0000313" key="3">
    <source>
        <dbReference type="EMBL" id="OQO02443.1"/>
    </source>
</evidence>
<gene>
    <name evidence="3" type="ORF">B0A48_11970</name>
</gene>
<dbReference type="InParanoid" id="A0A1V8STE7"/>
<accession>A0A1V8STE7</accession>
<evidence type="ECO:0000256" key="1">
    <source>
        <dbReference type="SAM" id="Coils"/>
    </source>
</evidence>
<feature type="region of interest" description="Disordered" evidence="2">
    <location>
        <begin position="141"/>
        <end position="161"/>
    </location>
</feature>
<reference evidence="4" key="1">
    <citation type="submission" date="2017-03" db="EMBL/GenBank/DDBJ databases">
        <title>Genomes of endolithic fungi from Antarctica.</title>
        <authorList>
            <person name="Coleine C."/>
            <person name="Masonjones S."/>
            <person name="Stajich J.E."/>
        </authorList>
    </citation>
    <scope>NUCLEOTIDE SEQUENCE [LARGE SCALE GENOMIC DNA]</scope>
    <source>
        <strain evidence="4">CCFEE 5527</strain>
    </source>
</reference>
<organism evidence="3 4">
    <name type="scientific">Cryoendolithus antarcticus</name>
    <dbReference type="NCBI Taxonomy" id="1507870"/>
    <lineage>
        <taxon>Eukaryota</taxon>
        <taxon>Fungi</taxon>
        <taxon>Dikarya</taxon>
        <taxon>Ascomycota</taxon>
        <taxon>Pezizomycotina</taxon>
        <taxon>Dothideomycetes</taxon>
        <taxon>Dothideomycetidae</taxon>
        <taxon>Cladosporiales</taxon>
        <taxon>Cladosporiaceae</taxon>
        <taxon>Cryoendolithus</taxon>
    </lineage>
</organism>
<sequence>MKMIAKSEKREREDAAIAWQLEKQSLLTDKAAAEARARHMSDDLDRETEMREQVEFKLQKALFDLSMSQRHVERITEIHTRDRGDPEPAARQEVQRLQAAYQQAQQDAATDRRRWQLEVGDLQQTVQEMQGDLEEACRFKNEERPDRSSNAYEGLPPPYGSLNRKEYLPPYGRHKDVGKANQVNSDNAICDNFEDDLDAATGLIASNGDDSTGPVTNLVAGVLAALVEACRSIQYLHQTIDEPIDAASRAELLVNLSWRAFAAIDVRPNAAAPDRLQLTETFVLANDVLLALLRTAQFERRTLDELSHYHCQVERLNQGFRQTFPAGPKAYFASSTTWLHDQICKEREMIANGTRSRGARRSGATNA</sequence>
<feature type="coiled-coil region" evidence="1">
    <location>
        <begin position="87"/>
        <end position="114"/>
    </location>
</feature>
<evidence type="ECO:0000313" key="4">
    <source>
        <dbReference type="Proteomes" id="UP000192596"/>
    </source>
</evidence>
<dbReference type="Proteomes" id="UP000192596">
    <property type="component" value="Unassembled WGS sequence"/>
</dbReference>
<dbReference type="EMBL" id="NAJO01000027">
    <property type="protein sequence ID" value="OQO02443.1"/>
    <property type="molecule type" value="Genomic_DNA"/>
</dbReference>
<comment type="caution">
    <text evidence="3">The sequence shown here is derived from an EMBL/GenBank/DDBJ whole genome shotgun (WGS) entry which is preliminary data.</text>
</comment>
<keyword evidence="1" id="KW-0175">Coiled coil</keyword>
<proteinExistence type="predicted"/>
<evidence type="ECO:0000256" key="2">
    <source>
        <dbReference type="SAM" id="MobiDB-lite"/>
    </source>
</evidence>
<dbReference type="AlphaFoldDB" id="A0A1V8STE7"/>
<name>A0A1V8STE7_9PEZI</name>
<protein>
    <submittedName>
        <fullName evidence="3">Uncharacterized protein</fullName>
    </submittedName>
</protein>